<feature type="non-terminal residue" evidence="1">
    <location>
        <position position="79"/>
    </location>
</feature>
<dbReference type="AlphaFoldDB" id="A0A7J7LXB3"/>
<evidence type="ECO:0000313" key="1">
    <source>
        <dbReference type="EMBL" id="KAF6147212.1"/>
    </source>
</evidence>
<sequence>MANHFFVSFVIKVCEPNYSGIGNEHYEYDRANTMFVKIYKTENKQKTHKFGFKYIWHIMNKHLKCNSEIVHRSVHEIEV</sequence>
<dbReference type="OrthoDB" id="1750063at2759"/>
<evidence type="ECO:0000313" key="2">
    <source>
        <dbReference type="Proteomes" id="UP000541444"/>
    </source>
</evidence>
<gene>
    <name evidence="1" type="ORF">GIB67_039342</name>
</gene>
<protein>
    <submittedName>
        <fullName evidence="1">Uncharacterized protein</fullName>
    </submittedName>
</protein>
<organism evidence="1 2">
    <name type="scientific">Kingdonia uniflora</name>
    <dbReference type="NCBI Taxonomy" id="39325"/>
    <lineage>
        <taxon>Eukaryota</taxon>
        <taxon>Viridiplantae</taxon>
        <taxon>Streptophyta</taxon>
        <taxon>Embryophyta</taxon>
        <taxon>Tracheophyta</taxon>
        <taxon>Spermatophyta</taxon>
        <taxon>Magnoliopsida</taxon>
        <taxon>Ranunculales</taxon>
        <taxon>Circaeasteraceae</taxon>
        <taxon>Kingdonia</taxon>
    </lineage>
</organism>
<dbReference type="Proteomes" id="UP000541444">
    <property type="component" value="Unassembled WGS sequence"/>
</dbReference>
<dbReference type="EMBL" id="JACGCM010001933">
    <property type="protein sequence ID" value="KAF6147212.1"/>
    <property type="molecule type" value="Genomic_DNA"/>
</dbReference>
<keyword evidence="2" id="KW-1185">Reference proteome</keyword>
<proteinExistence type="predicted"/>
<accession>A0A7J7LXB3</accession>
<comment type="caution">
    <text evidence="1">The sequence shown here is derived from an EMBL/GenBank/DDBJ whole genome shotgun (WGS) entry which is preliminary data.</text>
</comment>
<name>A0A7J7LXB3_9MAGN</name>
<reference evidence="1 2" key="1">
    <citation type="journal article" date="2020" name="IScience">
        <title>Genome Sequencing of the Endangered Kingdonia uniflora (Circaeasteraceae, Ranunculales) Reveals Potential Mechanisms of Evolutionary Specialization.</title>
        <authorList>
            <person name="Sun Y."/>
            <person name="Deng T."/>
            <person name="Zhang A."/>
            <person name="Moore M.J."/>
            <person name="Landis J.B."/>
            <person name="Lin N."/>
            <person name="Zhang H."/>
            <person name="Zhang X."/>
            <person name="Huang J."/>
            <person name="Zhang X."/>
            <person name="Sun H."/>
            <person name="Wang H."/>
        </authorList>
    </citation>
    <scope>NUCLEOTIDE SEQUENCE [LARGE SCALE GENOMIC DNA]</scope>
    <source>
        <strain evidence="1">TB1705</strain>
        <tissue evidence="1">Leaf</tissue>
    </source>
</reference>